<dbReference type="KEGG" id="asem:NNL22_13420"/>
<reference evidence="2" key="1">
    <citation type="submission" date="2022-07" db="EMBL/GenBank/DDBJ databases">
        <title>Alkalimarinus sp. nov., isolated from gut of a Alitta virens.</title>
        <authorList>
            <person name="Yang A.I."/>
            <person name="Shin N.-R."/>
        </authorList>
    </citation>
    <scope>NUCLEOTIDE SEQUENCE</scope>
    <source>
        <strain evidence="2">FA028</strain>
    </source>
</reference>
<evidence type="ECO:0000313" key="2">
    <source>
        <dbReference type="EMBL" id="UZW74023.1"/>
    </source>
</evidence>
<accession>A0A9E8HG42</accession>
<proteinExistence type="predicted"/>
<dbReference type="Proteomes" id="UP001164472">
    <property type="component" value="Chromosome"/>
</dbReference>
<organism evidence="2 3">
    <name type="scientific">Alkalimarinus sediminis</name>
    <dbReference type="NCBI Taxonomy" id="1632866"/>
    <lineage>
        <taxon>Bacteria</taxon>
        <taxon>Pseudomonadati</taxon>
        <taxon>Pseudomonadota</taxon>
        <taxon>Gammaproteobacteria</taxon>
        <taxon>Alteromonadales</taxon>
        <taxon>Alteromonadaceae</taxon>
        <taxon>Alkalimarinus</taxon>
    </lineage>
</organism>
<dbReference type="EMBL" id="CP101527">
    <property type="protein sequence ID" value="UZW74023.1"/>
    <property type="molecule type" value="Genomic_DNA"/>
</dbReference>
<evidence type="ECO:0000256" key="1">
    <source>
        <dbReference type="SAM" id="MobiDB-lite"/>
    </source>
</evidence>
<gene>
    <name evidence="2" type="ORF">NNL22_13420</name>
</gene>
<feature type="region of interest" description="Disordered" evidence="1">
    <location>
        <begin position="341"/>
        <end position="366"/>
    </location>
</feature>
<dbReference type="RefSeq" id="WP_251811484.1">
    <property type="nucleotide sequence ID" value="NZ_CP101527.1"/>
</dbReference>
<dbReference type="AlphaFoldDB" id="A0A9E8HG42"/>
<sequence length="436" mass="48638">MKKIFWGLVFLAIAVVAAFKGYLWFQVHKQLSAIKEQVAPIATVKYGWIYSTFDGEVGVRDIKITPFLLKGTITIDELSLKVKDATELFKLKDKLAQRIPPDELRIKTTNMSFPLDGQFDELLASLNARTDTAASKASFNPFGVYACGDTVAVEAPELRAMGYDRFTVSSEIGYRFEPLASRLMLDAVVDSESMGRSEFTVSVGVGENDLYGLVGAQGLPEINRAEWSFNDGGYYRRLSFFCGKKTETERKRYVEHASQEWDADLKDHGISLNPSLVEAYRRYILDGGQLNVEVTPDRDIDYTSLSLFSANDIISMLNLRIILNGTPLDDLSLEVDSKQFVSSDSGDGSQLPDESDGLPAQTEAPALSKSYKDTEIELADTFLKRRALIELDSGKTVEGSIILVNEHIIEIEQIVTGGKVSYPLRKRNITSFKVWR</sequence>
<evidence type="ECO:0000313" key="3">
    <source>
        <dbReference type="Proteomes" id="UP001164472"/>
    </source>
</evidence>
<protein>
    <submittedName>
        <fullName evidence="2">Uncharacterized protein</fullName>
    </submittedName>
</protein>
<name>A0A9E8HG42_9ALTE</name>
<keyword evidence="3" id="KW-1185">Reference proteome</keyword>